<accession>A0A7T4DL03</accession>
<dbReference type="RefSeq" id="WP_137826697.1">
    <property type="nucleotide sequence ID" value="NZ_CP065989.1"/>
</dbReference>
<gene>
    <name evidence="1" type="ORF">I6H47_05560</name>
</gene>
<sequence length="266" mass="30237">MTTADRSFDNPPVRAVELSIYFDQIPLRLISMAPLVSKLQEAYPDAAEEFARVPWKVEADDTSFAGYIPESSEHFPFPWLTLSNPSGHSVSFQDDRIILRWEFNKTAQYPGYEILRNNLQSFFNDFSDHASNVLNETIVVRKVRGEYTNSTGPEVPWTVSQKLYSRHSEDDNADLLPGLQGANSGGLFHFDDDDLATHVEFVAISDRSESSLSLRSSTFSTEEAEDEAKYEELTNWAIALDVAHKRLIECFDQLTTSKQKLNWGQR</sequence>
<organism evidence="1 2">
    <name type="scientific">Brevibacterium casei</name>
    <dbReference type="NCBI Taxonomy" id="33889"/>
    <lineage>
        <taxon>Bacteria</taxon>
        <taxon>Bacillati</taxon>
        <taxon>Actinomycetota</taxon>
        <taxon>Actinomycetes</taxon>
        <taxon>Micrococcales</taxon>
        <taxon>Brevibacteriaceae</taxon>
        <taxon>Brevibacterium</taxon>
    </lineage>
</organism>
<dbReference type="Proteomes" id="UP000595374">
    <property type="component" value="Chromosome"/>
</dbReference>
<dbReference type="EMBL" id="CP065989">
    <property type="protein sequence ID" value="QQB15409.1"/>
    <property type="molecule type" value="Genomic_DNA"/>
</dbReference>
<dbReference type="AlphaFoldDB" id="A0A7T4DL03"/>
<reference evidence="1 2" key="1">
    <citation type="submission" date="2020-12" db="EMBL/GenBank/DDBJ databases">
        <title>FDA dAtabase for Regulatory Grade micrObial Sequences (FDA-ARGOS): Supporting development and validation of Infectious Disease Dx tests.</title>
        <authorList>
            <person name="Sproer C."/>
            <person name="Gronow S."/>
            <person name="Severitt S."/>
            <person name="Schroder I."/>
            <person name="Tallon L."/>
            <person name="Sadzewicz L."/>
            <person name="Zhao X."/>
            <person name="Boylan J."/>
            <person name="Ott S."/>
            <person name="Bowen H."/>
            <person name="Vavikolanu K."/>
            <person name="Mehta A."/>
            <person name="Aluvathingal J."/>
            <person name="Nadendla S."/>
            <person name="Lowell S."/>
            <person name="Myers T."/>
            <person name="Yan Y."/>
            <person name="Sichtig H."/>
        </authorList>
    </citation>
    <scope>NUCLEOTIDE SEQUENCE [LARGE SCALE GENOMIC DNA]</scope>
    <source>
        <strain evidence="1 2">FDAARGOS_990</strain>
    </source>
</reference>
<protein>
    <recommendedName>
        <fullName evidence="3">TIGR04255 family protein</fullName>
    </recommendedName>
</protein>
<evidence type="ECO:0000313" key="1">
    <source>
        <dbReference type="EMBL" id="QQB15409.1"/>
    </source>
</evidence>
<evidence type="ECO:0000313" key="2">
    <source>
        <dbReference type="Proteomes" id="UP000595374"/>
    </source>
</evidence>
<name>A0A7T4DL03_9MICO</name>
<proteinExistence type="predicted"/>
<evidence type="ECO:0008006" key="3">
    <source>
        <dbReference type="Google" id="ProtNLM"/>
    </source>
</evidence>